<comment type="caution">
    <text evidence="3">The sequence shown here is derived from an EMBL/GenBank/DDBJ whole genome shotgun (WGS) entry which is preliminary data.</text>
</comment>
<keyword evidence="4" id="KW-1185">Reference proteome</keyword>
<feature type="signal peptide" evidence="1">
    <location>
        <begin position="1"/>
        <end position="18"/>
    </location>
</feature>
<evidence type="ECO:0000259" key="2">
    <source>
        <dbReference type="Pfam" id="PF14220"/>
    </source>
</evidence>
<keyword evidence="1" id="KW-0732">Signal</keyword>
<gene>
    <name evidence="3" type="ORF">DFK10_05265</name>
</gene>
<dbReference type="EMBL" id="QETF01000004">
    <property type="protein sequence ID" value="PWG17633.1"/>
    <property type="molecule type" value="Genomic_DNA"/>
</dbReference>
<accession>A0A2V1P574</accession>
<dbReference type="AlphaFoldDB" id="A0A2V1P574"/>
<evidence type="ECO:0000256" key="1">
    <source>
        <dbReference type="SAM" id="SignalP"/>
    </source>
</evidence>
<proteinExistence type="predicted"/>
<dbReference type="RefSeq" id="WP_109387339.1">
    <property type="nucleotide sequence ID" value="NZ_QETF01000004.1"/>
</dbReference>
<evidence type="ECO:0000313" key="3">
    <source>
        <dbReference type="EMBL" id="PWG17633.1"/>
    </source>
</evidence>
<feature type="domain" description="DUF4329" evidence="2">
    <location>
        <begin position="30"/>
        <end position="145"/>
    </location>
</feature>
<name>A0A2V1P574_9RHOB</name>
<evidence type="ECO:0000313" key="4">
    <source>
        <dbReference type="Proteomes" id="UP000245293"/>
    </source>
</evidence>
<sequence>MRAFALATALLVAAGVQAQHVPDPSWEEIDFAKSVFLEIQDRSIAKRREYCGYIGRDATGALVATEAVPGTMASCLPVWPPSAEMEVIASYHTHGAFDLGYFNEIPSDIDLEGDISLGIDGWIATPGGRLWFNDGKAGEARLICGVACLPVSPEFYKGANGHIAKRYALDDLIAKMGR</sequence>
<dbReference type="Proteomes" id="UP000245293">
    <property type="component" value="Unassembled WGS sequence"/>
</dbReference>
<feature type="chain" id="PRO_5016162844" description="DUF4329 domain-containing protein" evidence="1">
    <location>
        <begin position="19"/>
        <end position="178"/>
    </location>
</feature>
<reference evidence="4" key="1">
    <citation type="submission" date="2018-05" db="EMBL/GenBank/DDBJ databases">
        <authorList>
            <person name="Du Z."/>
            <person name="Wang X."/>
        </authorList>
    </citation>
    <scope>NUCLEOTIDE SEQUENCE [LARGE SCALE GENOMIC DNA]</scope>
    <source>
        <strain evidence="4">WDS4C29</strain>
    </source>
</reference>
<dbReference type="Pfam" id="PF14220">
    <property type="entry name" value="DUF4329"/>
    <property type="match status" value="1"/>
</dbReference>
<organism evidence="3 4">
    <name type="scientific">Salibaculum griseiflavum</name>
    <dbReference type="NCBI Taxonomy" id="1914409"/>
    <lineage>
        <taxon>Bacteria</taxon>
        <taxon>Pseudomonadati</taxon>
        <taxon>Pseudomonadota</taxon>
        <taxon>Alphaproteobacteria</taxon>
        <taxon>Rhodobacterales</taxon>
        <taxon>Roseobacteraceae</taxon>
        <taxon>Salibaculum</taxon>
    </lineage>
</organism>
<dbReference type="OrthoDB" id="7850904at2"/>
<protein>
    <recommendedName>
        <fullName evidence="2">DUF4329 domain-containing protein</fullName>
    </recommendedName>
</protein>
<dbReference type="InterPro" id="IPR025479">
    <property type="entry name" value="DUF4329"/>
</dbReference>